<dbReference type="Pfam" id="PF12833">
    <property type="entry name" value="HTH_18"/>
    <property type="match status" value="1"/>
</dbReference>
<name>A0A7I8DMQ4_9FIRM</name>
<evidence type="ECO:0000256" key="3">
    <source>
        <dbReference type="ARBA" id="ARBA00023163"/>
    </source>
</evidence>
<dbReference type="PANTHER" id="PTHR47504">
    <property type="entry name" value="RIGHT ORIGIN-BINDING PROTEIN"/>
    <property type="match status" value="1"/>
</dbReference>
<keyword evidence="2" id="KW-0238">DNA-binding</keyword>
<evidence type="ECO:0000256" key="2">
    <source>
        <dbReference type="ARBA" id="ARBA00023125"/>
    </source>
</evidence>
<keyword evidence="1" id="KW-0805">Transcription regulation</keyword>
<gene>
    <name evidence="5" type="ORF">bsdcttw_16450</name>
</gene>
<keyword evidence="6" id="KW-1185">Reference proteome</keyword>
<dbReference type="Proteomes" id="UP000515703">
    <property type="component" value="Chromosome"/>
</dbReference>
<dbReference type="Gene3D" id="1.10.10.60">
    <property type="entry name" value="Homeodomain-like"/>
    <property type="match status" value="2"/>
</dbReference>
<dbReference type="SUPFAM" id="SSF46689">
    <property type="entry name" value="Homeodomain-like"/>
    <property type="match status" value="2"/>
</dbReference>
<dbReference type="PROSITE" id="PS00041">
    <property type="entry name" value="HTH_ARAC_FAMILY_1"/>
    <property type="match status" value="1"/>
</dbReference>
<organism evidence="5 6">
    <name type="scientific">Anaerocolumna chitinilytica</name>
    <dbReference type="NCBI Taxonomy" id="1727145"/>
    <lineage>
        <taxon>Bacteria</taxon>
        <taxon>Bacillati</taxon>
        <taxon>Bacillota</taxon>
        <taxon>Clostridia</taxon>
        <taxon>Lachnospirales</taxon>
        <taxon>Lachnospiraceae</taxon>
        <taxon>Anaerocolumna</taxon>
    </lineage>
</organism>
<reference evidence="5 6" key="1">
    <citation type="submission" date="2020-08" db="EMBL/GenBank/DDBJ databases">
        <title>Draft genome sequencing of an Anaerocolumna strain isolated from anoxic soil subjected to BSD treatment.</title>
        <authorList>
            <person name="Uek A."/>
            <person name="Tonouchi A."/>
        </authorList>
    </citation>
    <scope>NUCLEOTIDE SEQUENCE [LARGE SCALE GENOMIC DNA]</scope>
    <source>
        <strain evidence="5 6">CTTW</strain>
    </source>
</reference>
<dbReference type="InterPro" id="IPR020449">
    <property type="entry name" value="Tscrpt_reg_AraC-type_HTH"/>
</dbReference>
<dbReference type="Gene3D" id="3.20.80.10">
    <property type="entry name" value="Regulatory factor, effector binding domain"/>
    <property type="match status" value="1"/>
</dbReference>
<dbReference type="InterPro" id="IPR029441">
    <property type="entry name" value="Cass2"/>
</dbReference>
<keyword evidence="3" id="KW-0804">Transcription</keyword>
<dbReference type="PROSITE" id="PS01124">
    <property type="entry name" value="HTH_ARAC_FAMILY_2"/>
    <property type="match status" value="1"/>
</dbReference>
<dbReference type="InterPro" id="IPR018062">
    <property type="entry name" value="HTH_AraC-typ_CS"/>
</dbReference>
<evidence type="ECO:0000313" key="6">
    <source>
        <dbReference type="Proteomes" id="UP000515703"/>
    </source>
</evidence>
<dbReference type="PANTHER" id="PTHR47504:SF5">
    <property type="entry name" value="RIGHT ORIGIN-BINDING PROTEIN"/>
    <property type="match status" value="1"/>
</dbReference>
<dbReference type="SMART" id="SM00342">
    <property type="entry name" value="HTH_ARAC"/>
    <property type="match status" value="1"/>
</dbReference>
<dbReference type="EMBL" id="AP023368">
    <property type="protein sequence ID" value="BCJ98604.1"/>
    <property type="molecule type" value="Genomic_DNA"/>
</dbReference>
<proteinExistence type="predicted"/>
<dbReference type="InterPro" id="IPR018060">
    <property type="entry name" value="HTH_AraC"/>
</dbReference>
<dbReference type="InterPro" id="IPR011256">
    <property type="entry name" value="Reg_factor_effector_dom_sf"/>
</dbReference>
<dbReference type="InterPro" id="IPR009057">
    <property type="entry name" value="Homeodomain-like_sf"/>
</dbReference>
<evidence type="ECO:0000256" key="1">
    <source>
        <dbReference type="ARBA" id="ARBA00023015"/>
    </source>
</evidence>
<dbReference type="SUPFAM" id="SSF55136">
    <property type="entry name" value="Probable bacterial effector-binding domain"/>
    <property type="match status" value="1"/>
</dbReference>
<accession>A0A7I8DMQ4</accession>
<evidence type="ECO:0000259" key="4">
    <source>
        <dbReference type="PROSITE" id="PS01124"/>
    </source>
</evidence>
<dbReference type="KEGG" id="acht:bsdcttw_16450"/>
<reference evidence="5 6" key="2">
    <citation type="submission" date="2020-08" db="EMBL/GenBank/DDBJ databases">
        <authorList>
            <person name="Ueki A."/>
            <person name="Tonouchi A."/>
        </authorList>
    </citation>
    <scope>NUCLEOTIDE SEQUENCE [LARGE SCALE GENOMIC DNA]</scope>
    <source>
        <strain evidence="5 6">CTTW</strain>
    </source>
</reference>
<feature type="domain" description="HTH araC/xylS-type" evidence="4">
    <location>
        <begin position="8"/>
        <end position="106"/>
    </location>
</feature>
<dbReference type="GO" id="GO:0043565">
    <property type="term" value="F:sequence-specific DNA binding"/>
    <property type="evidence" value="ECO:0007669"/>
    <property type="project" value="InterPro"/>
</dbReference>
<dbReference type="PRINTS" id="PR00032">
    <property type="entry name" value="HTHARAC"/>
</dbReference>
<dbReference type="InterPro" id="IPR050959">
    <property type="entry name" value="MarA-like"/>
</dbReference>
<dbReference type="Pfam" id="PF14526">
    <property type="entry name" value="Cass2"/>
    <property type="match status" value="1"/>
</dbReference>
<dbReference type="GO" id="GO:0003700">
    <property type="term" value="F:DNA-binding transcription factor activity"/>
    <property type="evidence" value="ECO:0007669"/>
    <property type="project" value="InterPro"/>
</dbReference>
<protein>
    <submittedName>
        <fullName evidence="5">AraC family transcriptional regulator</fullName>
    </submittedName>
</protein>
<evidence type="ECO:0000313" key="5">
    <source>
        <dbReference type="EMBL" id="BCJ98604.1"/>
    </source>
</evidence>
<dbReference type="RefSeq" id="WP_185258923.1">
    <property type="nucleotide sequence ID" value="NZ_AP023368.1"/>
</dbReference>
<sequence length="302" mass="35001">MHAWEAIQKTLDYIEEHITEEIEIEELADTASLSLFYYQRLFSRLVKKPVREYIKMRRMAIVLEVLQNKNKRILDIALEYGFGSHETFTRGFKELYGMTPEQYREKPISLNRFDKPDLLLGYTLIDEGVPLISEGLVLEMNRRLLKEPIYFVGFFDYVPNAGQLPVGESTGVDVPGEIWRRFHQEKALIARKANGREIGVAYLGDAPTGCFTYFAGAEVEEVIEDEHFQSWQLPAREYIVCGFEASDFQELVTVALNKAIKYSGLWLEKHNLTMDAFSPEIYYGSTPEVSYMELYIPFIKKQ</sequence>
<dbReference type="AlphaFoldDB" id="A0A7I8DMQ4"/>